<dbReference type="AlphaFoldDB" id="A0A916ZG60"/>
<protein>
    <recommendedName>
        <fullName evidence="3">DUF2508 family protein</fullName>
    </recommendedName>
</protein>
<gene>
    <name evidence="1" type="ORF">GCM10010911_62760</name>
</gene>
<organism evidence="1 2">
    <name type="scientific">Paenibacillus nasutitermitis</name>
    <dbReference type="NCBI Taxonomy" id="1652958"/>
    <lineage>
        <taxon>Bacteria</taxon>
        <taxon>Bacillati</taxon>
        <taxon>Bacillota</taxon>
        <taxon>Bacilli</taxon>
        <taxon>Bacillales</taxon>
        <taxon>Paenibacillaceae</taxon>
        <taxon>Paenibacillus</taxon>
    </lineage>
</organism>
<dbReference type="Proteomes" id="UP000612456">
    <property type="component" value="Unassembled WGS sequence"/>
</dbReference>
<dbReference type="Pfam" id="PF10704">
    <property type="entry name" value="DUF2508"/>
    <property type="match status" value="1"/>
</dbReference>
<sequence>MWDKWLQQRQRAALAEKENKLKQEMLEIYDEILVAKRDWDNALRHFEYALGKDQTDYAIFAIEAAEKRYEMLLRKAKALNGDWCESVRGMAVCKPYGLSY</sequence>
<reference evidence="1" key="2">
    <citation type="submission" date="2020-09" db="EMBL/GenBank/DDBJ databases">
        <authorList>
            <person name="Sun Q."/>
            <person name="Zhou Y."/>
        </authorList>
    </citation>
    <scope>NUCLEOTIDE SEQUENCE</scope>
    <source>
        <strain evidence="1">CGMCC 1.15178</strain>
    </source>
</reference>
<accession>A0A916ZG60</accession>
<evidence type="ECO:0000313" key="1">
    <source>
        <dbReference type="EMBL" id="GGD95535.1"/>
    </source>
</evidence>
<keyword evidence="2" id="KW-1185">Reference proteome</keyword>
<dbReference type="EMBL" id="BMHP01000008">
    <property type="protein sequence ID" value="GGD95535.1"/>
    <property type="molecule type" value="Genomic_DNA"/>
</dbReference>
<proteinExistence type="predicted"/>
<comment type="caution">
    <text evidence="1">The sequence shown here is derived from an EMBL/GenBank/DDBJ whole genome shotgun (WGS) entry which is preliminary data.</text>
</comment>
<dbReference type="RefSeq" id="WP_188998655.1">
    <property type="nucleotide sequence ID" value="NZ_BMHP01000008.1"/>
</dbReference>
<evidence type="ECO:0008006" key="3">
    <source>
        <dbReference type="Google" id="ProtNLM"/>
    </source>
</evidence>
<dbReference type="InterPro" id="IPR019644">
    <property type="entry name" value="DUF2508"/>
</dbReference>
<evidence type="ECO:0000313" key="2">
    <source>
        <dbReference type="Proteomes" id="UP000612456"/>
    </source>
</evidence>
<reference evidence="1" key="1">
    <citation type="journal article" date="2014" name="Int. J. Syst. Evol. Microbiol.">
        <title>Complete genome sequence of Corynebacterium casei LMG S-19264T (=DSM 44701T), isolated from a smear-ripened cheese.</title>
        <authorList>
            <consortium name="US DOE Joint Genome Institute (JGI-PGF)"/>
            <person name="Walter F."/>
            <person name="Albersmeier A."/>
            <person name="Kalinowski J."/>
            <person name="Ruckert C."/>
        </authorList>
    </citation>
    <scope>NUCLEOTIDE SEQUENCE</scope>
    <source>
        <strain evidence="1">CGMCC 1.15178</strain>
    </source>
</reference>
<name>A0A916ZG60_9BACL</name>